<keyword evidence="1" id="KW-1133">Transmembrane helix</keyword>
<gene>
    <name evidence="2" type="ORF">S12H4_00404</name>
</gene>
<accession>X1RZY5</accession>
<comment type="caution">
    <text evidence="2">The sequence shown here is derived from an EMBL/GenBank/DDBJ whole genome shotgun (WGS) entry which is preliminary data.</text>
</comment>
<keyword evidence="1" id="KW-0812">Transmembrane</keyword>
<name>X1RZY5_9ZZZZ</name>
<sequence>MGILDFIRGLVRPAIQYALAGTLIWLTIWLAQQFADAEMAKYVVFGVVGAGLTMLGVYAGGRATKKPE</sequence>
<dbReference type="AlphaFoldDB" id="X1RZY5"/>
<evidence type="ECO:0000256" key="1">
    <source>
        <dbReference type="SAM" id="Phobius"/>
    </source>
</evidence>
<feature type="transmembrane region" description="Helical" evidence="1">
    <location>
        <begin position="14"/>
        <end position="31"/>
    </location>
</feature>
<feature type="transmembrane region" description="Helical" evidence="1">
    <location>
        <begin position="43"/>
        <end position="61"/>
    </location>
</feature>
<evidence type="ECO:0000313" key="2">
    <source>
        <dbReference type="EMBL" id="GAI68775.1"/>
    </source>
</evidence>
<organism evidence="2">
    <name type="scientific">marine sediment metagenome</name>
    <dbReference type="NCBI Taxonomy" id="412755"/>
    <lineage>
        <taxon>unclassified sequences</taxon>
        <taxon>metagenomes</taxon>
        <taxon>ecological metagenomes</taxon>
    </lineage>
</organism>
<protein>
    <submittedName>
        <fullName evidence="2">Uncharacterized protein</fullName>
    </submittedName>
</protein>
<proteinExistence type="predicted"/>
<dbReference type="EMBL" id="BARW01000043">
    <property type="protein sequence ID" value="GAI68775.1"/>
    <property type="molecule type" value="Genomic_DNA"/>
</dbReference>
<reference evidence="2" key="1">
    <citation type="journal article" date="2014" name="Front. Microbiol.">
        <title>High frequency of phylogenetically diverse reductive dehalogenase-homologous genes in deep subseafloor sedimentary metagenomes.</title>
        <authorList>
            <person name="Kawai M."/>
            <person name="Futagami T."/>
            <person name="Toyoda A."/>
            <person name="Takaki Y."/>
            <person name="Nishi S."/>
            <person name="Hori S."/>
            <person name="Arai W."/>
            <person name="Tsubouchi T."/>
            <person name="Morono Y."/>
            <person name="Uchiyama I."/>
            <person name="Ito T."/>
            <person name="Fujiyama A."/>
            <person name="Inagaki F."/>
            <person name="Takami H."/>
        </authorList>
    </citation>
    <scope>NUCLEOTIDE SEQUENCE</scope>
    <source>
        <strain evidence="2">Expedition CK06-06</strain>
    </source>
</reference>
<keyword evidence="1" id="KW-0472">Membrane</keyword>